<comment type="function">
    <text evidence="7">PPIases accelerate the folding of proteins. It catalyzes the cis-trans isomerization of proline imidic peptide bonds in oligopeptides.</text>
</comment>
<keyword evidence="10" id="KW-1185">Reference proteome</keyword>
<dbReference type="PROSITE" id="PS50072">
    <property type="entry name" value="CSA_PPIASE_2"/>
    <property type="match status" value="1"/>
</dbReference>
<dbReference type="Proteomes" id="UP001388673">
    <property type="component" value="Unassembled WGS sequence"/>
</dbReference>
<dbReference type="GO" id="GO:0005737">
    <property type="term" value="C:cytoplasm"/>
    <property type="evidence" value="ECO:0007669"/>
    <property type="project" value="TreeGrafter"/>
</dbReference>
<reference evidence="9 10" key="1">
    <citation type="journal article" date="2024" name="bioRxiv">
        <title>Comparative genomics of Cryptococcus and Kwoniella reveals pathogenesis evolution and contrasting karyotype dynamics via intercentromeric recombination or chromosome fusion.</title>
        <authorList>
            <person name="Coelho M.A."/>
            <person name="David-Palma M."/>
            <person name="Shea T."/>
            <person name="Bowers K."/>
            <person name="McGinley-Smith S."/>
            <person name="Mohammad A.W."/>
            <person name="Gnirke A."/>
            <person name="Yurkov A.M."/>
            <person name="Nowrousian M."/>
            <person name="Sun S."/>
            <person name="Cuomo C.A."/>
            <person name="Heitman J."/>
        </authorList>
    </citation>
    <scope>NUCLEOTIDE SEQUENCE [LARGE SCALE GENOMIC DNA]</scope>
    <source>
        <strain evidence="9 10">CBS 13917</strain>
    </source>
</reference>
<dbReference type="GO" id="GO:0003755">
    <property type="term" value="F:peptidyl-prolyl cis-trans isomerase activity"/>
    <property type="evidence" value="ECO:0007669"/>
    <property type="project" value="UniProtKB-UniRule"/>
</dbReference>
<dbReference type="PANTHER" id="PTHR11071:SF561">
    <property type="entry name" value="PEPTIDYL-PROLYL CIS-TRANS ISOMERASE D-RELATED"/>
    <property type="match status" value="1"/>
</dbReference>
<dbReference type="PROSITE" id="PS00170">
    <property type="entry name" value="CSA_PPIASE_1"/>
    <property type="match status" value="1"/>
</dbReference>
<evidence type="ECO:0000256" key="7">
    <source>
        <dbReference type="RuleBase" id="RU363019"/>
    </source>
</evidence>
<dbReference type="InterPro" id="IPR002130">
    <property type="entry name" value="Cyclophilin-type_PPIase_dom"/>
</dbReference>
<evidence type="ECO:0000256" key="4">
    <source>
        <dbReference type="ARBA" id="ARBA00023110"/>
    </source>
</evidence>
<proteinExistence type="inferred from homology"/>
<sequence length="182" mass="19570">MPEQLPNVFFVITINGKEIGKMEFKLYDDVTPKTAANFRALSTGQKPDGTPLPKGFGYEGTKFHRVIPGFMCQGGDFERGDGTGGVSIYGDKFPDENFDKKHDKAGLLSCANAGPNTNGSQFFITTAEKCDWLDGKHTVFGELVSGQSVLKEIESKGNKDGRPPKDKIIISSCGAVSVSPSA</sequence>
<organism evidence="9 10">
    <name type="scientific">Kwoniella newhampshirensis</name>
    <dbReference type="NCBI Taxonomy" id="1651941"/>
    <lineage>
        <taxon>Eukaryota</taxon>
        <taxon>Fungi</taxon>
        <taxon>Dikarya</taxon>
        <taxon>Basidiomycota</taxon>
        <taxon>Agaricomycotina</taxon>
        <taxon>Tremellomycetes</taxon>
        <taxon>Tremellales</taxon>
        <taxon>Cryptococcaceae</taxon>
        <taxon>Kwoniella</taxon>
    </lineage>
</organism>
<dbReference type="FunFam" id="2.40.100.10:FF:000013">
    <property type="entry name" value="Peptidyl-prolyl cis-trans isomerase"/>
    <property type="match status" value="1"/>
</dbReference>
<evidence type="ECO:0000256" key="5">
    <source>
        <dbReference type="ARBA" id="ARBA00023235"/>
    </source>
</evidence>
<dbReference type="GO" id="GO:0006457">
    <property type="term" value="P:protein folding"/>
    <property type="evidence" value="ECO:0007669"/>
    <property type="project" value="InterPro"/>
</dbReference>
<evidence type="ECO:0000256" key="1">
    <source>
        <dbReference type="ARBA" id="ARBA00000971"/>
    </source>
</evidence>
<comment type="similarity">
    <text evidence="6">Belongs to the cyclophilin-type PPIase family. PPIase A subfamily.</text>
</comment>
<evidence type="ECO:0000256" key="3">
    <source>
        <dbReference type="ARBA" id="ARBA00021047"/>
    </source>
</evidence>
<evidence type="ECO:0000313" key="10">
    <source>
        <dbReference type="Proteomes" id="UP001388673"/>
    </source>
</evidence>
<keyword evidence="4 7" id="KW-0697">Rotamase</keyword>
<accession>A0AAW0YJ47</accession>
<dbReference type="SUPFAM" id="SSF50891">
    <property type="entry name" value="Cyclophilin-like"/>
    <property type="match status" value="1"/>
</dbReference>
<dbReference type="EC" id="5.2.1.8" evidence="2 7"/>
<dbReference type="EMBL" id="JBCAWK010000009">
    <property type="protein sequence ID" value="KAK8849421.1"/>
    <property type="molecule type" value="Genomic_DNA"/>
</dbReference>
<evidence type="ECO:0000259" key="8">
    <source>
        <dbReference type="PROSITE" id="PS50072"/>
    </source>
</evidence>
<dbReference type="InterPro" id="IPR020892">
    <property type="entry name" value="Cyclophilin-type_PPIase_CS"/>
</dbReference>
<comment type="caution">
    <text evidence="9">The sequence shown here is derived from an EMBL/GenBank/DDBJ whole genome shotgun (WGS) entry which is preliminary data.</text>
</comment>
<dbReference type="InterPro" id="IPR024936">
    <property type="entry name" value="Cyclophilin-type_PPIase"/>
</dbReference>
<evidence type="ECO:0000313" key="9">
    <source>
        <dbReference type="EMBL" id="KAK8849421.1"/>
    </source>
</evidence>
<dbReference type="AlphaFoldDB" id="A0AAW0YJ47"/>
<feature type="domain" description="PPIase cyclophilin-type" evidence="8">
    <location>
        <begin position="9"/>
        <end position="175"/>
    </location>
</feature>
<dbReference type="PRINTS" id="PR00153">
    <property type="entry name" value="CSAPPISMRASE"/>
</dbReference>
<dbReference type="PANTHER" id="PTHR11071">
    <property type="entry name" value="PEPTIDYL-PROLYL CIS-TRANS ISOMERASE"/>
    <property type="match status" value="1"/>
</dbReference>
<evidence type="ECO:0000256" key="6">
    <source>
        <dbReference type="ARBA" id="ARBA00037940"/>
    </source>
</evidence>
<dbReference type="Pfam" id="PF00160">
    <property type="entry name" value="Pro_isomerase"/>
    <property type="match status" value="1"/>
</dbReference>
<gene>
    <name evidence="9" type="ORF">IAR55_004753</name>
</gene>
<dbReference type="InterPro" id="IPR029000">
    <property type="entry name" value="Cyclophilin-like_dom_sf"/>
</dbReference>
<dbReference type="GO" id="GO:0016018">
    <property type="term" value="F:cyclosporin A binding"/>
    <property type="evidence" value="ECO:0007669"/>
    <property type="project" value="TreeGrafter"/>
</dbReference>
<comment type="catalytic activity">
    <reaction evidence="1 7">
        <text>[protein]-peptidylproline (omega=180) = [protein]-peptidylproline (omega=0)</text>
        <dbReference type="Rhea" id="RHEA:16237"/>
        <dbReference type="Rhea" id="RHEA-COMP:10747"/>
        <dbReference type="Rhea" id="RHEA-COMP:10748"/>
        <dbReference type="ChEBI" id="CHEBI:83833"/>
        <dbReference type="ChEBI" id="CHEBI:83834"/>
        <dbReference type="EC" id="5.2.1.8"/>
    </reaction>
</comment>
<dbReference type="RefSeq" id="XP_066801309.1">
    <property type="nucleotide sequence ID" value="XM_066947850.1"/>
</dbReference>
<evidence type="ECO:0000256" key="2">
    <source>
        <dbReference type="ARBA" id="ARBA00013194"/>
    </source>
</evidence>
<dbReference type="PIRSF" id="PIRSF001467">
    <property type="entry name" value="Peptidylpro_ismrse"/>
    <property type="match status" value="1"/>
</dbReference>
<protein>
    <recommendedName>
        <fullName evidence="3 7">Peptidyl-prolyl cis-trans isomerase</fullName>
        <shortName evidence="7">PPIase</shortName>
        <ecNumber evidence="2 7">5.2.1.8</ecNumber>
    </recommendedName>
</protein>
<dbReference type="KEGG" id="kne:92182011"/>
<dbReference type="GeneID" id="92182011"/>
<dbReference type="Gene3D" id="2.40.100.10">
    <property type="entry name" value="Cyclophilin-like"/>
    <property type="match status" value="1"/>
</dbReference>
<name>A0AAW0YJ47_9TREE</name>
<keyword evidence="5 7" id="KW-0413">Isomerase</keyword>